<evidence type="ECO:0000256" key="3">
    <source>
        <dbReference type="ARBA" id="ARBA00009677"/>
    </source>
</evidence>
<dbReference type="Pfam" id="PF06429">
    <property type="entry name" value="Flg_bbr_C"/>
    <property type="match status" value="1"/>
</dbReference>
<organism evidence="11 12">
    <name type="scientific">Hydrogenibacillus schlegelii</name>
    <name type="common">Bacillus schlegelii</name>
    <dbReference type="NCBI Taxonomy" id="1484"/>
    <lineage>
        <taxon>Bacteria</taxon>
        <taxon>Bacillati</taxon>
        <taxon>Bacillota</taxon>
        <taxon>Bacilli</taxon>
        <taxon>Bacillales</taxon>
        <taxon>Bacillales Family X. Incertae Sedis</taxon>
        <taxon>Hydrogenibacillus</taxon>
    </lineage>
</organism>
<feature type="domain" description="Flagellar hook-associated protein FlgK helical" evidence="10">
    <location>
        <begin position="116"/>
        <end position="323"/>
    </location>
</feature>
<keyword evidence="6 7" id="KW-0975">Bacterial flagellum</keyword>
<dbReference type="EMBL" id="JXBB01000004">
    <property type="protein sequence ID" value="OAR05153.1"/>
    <property type="molecule type" value="Genomic_DNA"/>
</dbReference>
<dbReference type="InterPro" id="IPR010930">
    <property type="entry name" value="Flg_bb/hook_C_dom"/>
</dbReference>
<comment type="subcellular location">
    <subcellularLocation>
        <location evidence="1 7">Bacterial flagellum</location>
    </subcellularLocation>
    <subcellularLocation>
        <location evidence="2 7">Secreted</location>
    </subcellularLocation>
</comment>
<dbReference type="AlphaFoldDB" id="A0A179ISF4"/>
<dbReference type="NCBIfam" id="TIGR02492">
    <property type="entry name" value="flgK_ends"/>
    <property type="match status" value="1"/>
</dbReference>
<dbReference type="PANTHER" id="PTHR30033:SF1">
    <property type="entry name" value="FLAGELLAR HOOK-ASSOCIATED PROTEIN 1"/>
    <property type="match status" value="1"/>
</dbReference>
<evidence type="ECO:0000259" key="9">
    <source>
        <dbReference type="Pfam" id="PF06429"/>
    </source>
</evidence>
<evidence type="ECO:0000256" key="2">
    <source>
        <dbReference type="ARBA" id="ARBA00004613"/>
    </source>
</evidence>
<dbReference type="InterPro" id="IPR001444">
    <property type="entry name" value="Flag_bb_rod_N"/>
</dbReference>
<dbReference type="RefSeq" id="WP_066198690.1">
    <property type="nucleotide sequence ID" value="NZ_CBCSAS010000031.1"/>
</dbReference>
<evidence type="ECO:0000313" key="11">
    <source>
        <dbReference type="EMBL" id="OAR05153.1"/>
    </source>
</evidence>
<evidence type="ECO:0000259" key="10">
    <source>
        <dbReference type="Pfam" id="PF22638"/>
    </source>
</evidence>
<evidence type="ECO:0000259" key="8">
    <source>
        <dbReference type="Pfam" id="PF00460"/>
    </source>
</evidence>
<evidence type="ECO:0000256" key="1">
    <source>
        <dbReference type="ARBA" id="ARBA00004365"/>
    </source>
</evidence>
<dbReference type="PANTHER" id="PTHR30033">
    <property type="entry name" value="FLAGELLAR HOOK-ASSOCIATED PROTEIN 1"/>
    <property type="match status" value="1"/>
</dbReference>
<evidence type="ECO:0000256" key="7">
    <source>
        <dbReference type="RuleBase" id="RU362065"/>
    </source>
</evidence>
<dbReference type="PRINTS" id="PR01005">
    <property type="entry name" value="FLGHOOKAP1"/>
</dbReference>
<reference evidence="11 12" key="1">
    <citation type="submission" date="2015-09" db="EMBL/GenBank/DDBJ databases">
        <title>Draft genome sequence of Hydrogenibacillus schlegelii DSM 2000.</title>
        <authorList>
            <person name="Hemp J."/>
        </authorList>
    </citation>
    <scope>NUCLEOTIDE SEQUENCE [LARGE SCALE GENOMIC DNA]</scope>
    <source>
        <strain evidence="11 12">MA 48</strain>
    </source>
</reference>
<feature type="domain" description="Flagellar basal body rod protein N-terminal" evidence="8">
    <location>
        <begin position="10"/>
        <end position="38"/>
    </location>
</feature>
<dbReference type="InterPro" id="IPR053927">
    <property type="entry name" value="FlgK_helical"/>
</dbReference>
<gene>
    <name evidence="7" type="primary">flgK</name>
    <name evidence="11" type="ORF">SA87_08370</name>
</gene>
<dbReference type="GO" id="GO:0044780">
    <property type="term" value="P:bacterial-type flagellum assembly"/>
    <property type="evidence" value="ECO:0007669"/>
    <property type="project" value="InterPro"/>
</dbReference>
<name>A0A179ISF4_HYDSH</name>
<sequence length="521" mass="56301">MRSTFTGVEIARRALFAQQAALQTTEHNVANANTDGYTRQRAELVAARPLPYPGLTMGALPGQIGMGVDVARIARLRDGFLDRQYREERAAAAYYETLSNVYDRLQAVLREDPELGGTGLLAAADAFFGAFDDLALNAERGEAREQAIGAAQSLVDAFWHIAESLDRIRGDLDFQVRQIAEEVNSIARRIADLNGQIGRLRPHGLMTNDWEDARDHLLDELAARVDLEVVDLGNGMIRVTIAGGKTLVDGTDVRPLEIGTDGAGRTTVALGGEALQARGGTLQAAMEARDRVLADLQGRYDALARAFQAEVNRRHMAGVNLRDILAGKTDPSNIPFFVSRSWLETLDPAVWDQLQSGTLSWTDAQFLDPNADPPGSAYVWEARGIGDVAVNPLLVRDRTLLAAAGAPPTGIADGRTAKALAALRTAGLPGLPTGEAFGEAYGSLIGRLGIDAQRTDHLREMKATLVEQVDRQRQSVHGVSLDEEMTKLIEYQHAYSAAARALTAIDQLLDRLINGTGLVGR</sequence>
<protein>
    <recommendedName>
        <fullName evidence="4 7">Flagellar hook-associated protein 1</fullName>
        <shortName evidence="7">HAP1</shortName>
    </recommendedName>
</protein>
<evidence type="ECO:0000313" key="12">
    <source>
        <dbReference type="Proteomes" id="UP000243024"/>
    </source>
</evidence>
<proteinExistence type="inferred from homology"/>
<dbReference type="Proteomes" id="UP000243024">
    <property type="component" value="Unassembled WGS sequence"/>
</dbReference>
<keyword evidence="5 7" id="KW-0964">Secreted</keyword>
<evidence type="ECO:0000256" key="6">
    <source>
        <dbReference type="ARBA" id="ARBA00023143"/>
    </source>
</evidence>
<dbReference type="GO" id="GO:0009424">
    <property type="term" value="C:bacterial-type flagellum hook"/>
    <property type="evidence" value="ECO:0007669"/>
    <property type="project" value="UniProtKB-UniRule"/>
</dbReference>
<evidence type="ECO:0000256" key="5">
    <source>
        <dbReference type="ARBA" id="ARBA00022525"/>
    </source>
</evidence>
<dbReference type="GO" id="GO:0005576">
    <property type="term" value="C:extracellular region"/>
    <property type="evidence" value="ECO:0007669"/>
    <property type="project" value="UniProtKB-SubCell"/>
</dbReference>
<keyword evidence="12" id="KW-1185">Reference proteome</keyword>
<dbReference type="GO" id="GO:0005198">
    <property type="term" value="F:structural molecule activity"/>
    <property type="evidence" value="ECO:0007669"/>
    <property type="project" value="UniProtKB-UniRule"/>
</dbReference>
<accession>A0A179ISF4</accession>
<feature type="domain" description="Flagellar basal-body/hook protein C-terminal" evidence="9">
    <location>
        <begin position="478"/>
        <end position="514"/>
    </location>
</feature>
<dbReference type="SUPFAM" id="SSF64518">
    <property type="entry name" value="Phase 1 flagellin"/>
    <property type="match status" value="1"/>
</dbReference>
<dbReference type="InterPro" id="IPR002371">
    <property type="entry name" value="FlgK"/>
</dbReference>
<dbReference type="Pfam" id="PF22638">
    <property type="entry name" value="FlgK_D1"/>
    <property type="match status" value="1"/>
</dbReference>
<dbReference type="STRING" id="1484.SA87_08370"/>
<evidence type="ECO:0000256" key="4">
    <source>
        <dbReference type="ARBA" id="ARBA00016244"/>
    </source>
</evidence>
<comment type="similarity">
    <text evidence="3 7">Belongs to the flagella basal body rod proteins family.</text>
</comment>
<dbReference type="Pfam" id="PF00460">
    <property type="entry name" value="Flg_bb_rod"/>
    <property type="match status" value="1"/>
</dbReference>
<comment type="caution">
    <text evidence="11">The sequence shown here is derived from an EMBL/GenBank/DDBJ whole genome shotgun (WGS) entry which is preliminary data.</text>
</comment>